<feature type="region of interest" description="Disordered" evidence="12">
    <location>
        <begin position="506"/>
        <end position="550"/>
    </location>
</feature>
<comment type="subcellular location">
    <subcellularLocation>
        <location evidence="2">Cytoplasm</location>
    </subcellularLocation>
    <subcellularLocation>
        <location evidence="1">Nucleus</location>
    </subcellularLocation>
</comment>
<dbReference type="GO" id="GO:0046983">
    <property type="term" value="F:protein dimerization activity"/>
    <property type="evidence" value="ECO:0007669"/>
    <property type="project" value="InterPro"/>
</dbReference>
<keyword evidence="10" id="KW-0539">Nucleus</keyword>
<evidence type="ECO:0000256" key="1">
    <source>
        <dbReference type="ARBA" id="ARBA00004123"/>
    </source>
</evidence>
<comment type="caution">
    <text evidence="14">The sequence shown here is derived from an EMBL/GenBank/DDBJ whole genome shotgun (WGS) entry which is preliminary data.</text>
</comment>
<accession>A0AA47NPM3</accession>
<evidence type="ECO:0000256" key="2">
    <source>
        <dbReference type="ARBA" id="ARBA00004496"/>
    </source>
</evidence>
<dbReference type="PANTHER" id="PTHR45776">
    <property type="entry name" value="MIP04163P"/>
    <property type="match status" value="1"/>
</dbReference>
<keyword evidence="6" id="KW-0805">Transcription regulation</keyword>
<keyword evidence="9" id="KW-0804">Transcription</keyword>
<dbReference type="PANTHER" id="PTHR45776:SF1">
    <property type="entry name" value="TRANSCRIPTION FACTOR EC"/>
    <property type="match status" value="1"/>
</dbReference>
<dbReference type="GO" id="GO:0005634">
    <property type="term" value="C:nucleus"/>
    <property type="evidence" value="ECO:0007669"/>
    <property type="project" value="UniProtKB-SubCell"/>
</dbReference>
<evidence type="ECO:0000256" key="7">
    <source>
        <dbReference type="ARBA" id="ARBA00023125"/>
    </source>
</evidence>
<dbReference type="AlphaFoldDB" id="A0AA47NPM3"/>
<evidence type="ECO:0000256" key="10">
    <source>
        <dbReference type="ARBA" id="ARBA00023242"/>
    </source>
</evidence>
<dbReference type="GO" id="GO:0000978">
    <property type="term" value="F:RNA polymerase II cis-regulatory region sequence-specific DNA binding"/>
    <property type="evidence" value="ECO:0007669"/>
    <property type="project" value="TreeGrafter"/>
</dbReference>
<dbReference type="SUPFAM" id="SSF47459">
    <property type="entry name" value="HLH, helix-loop-helix DNA-binding domain"/>
    <property type="match status" value="1"/>
</dbReference>
<organism evidence="14 15">
    <name type="scientific">Merluccius polli</name>
    <name type="common">Benguela hake</name>
    <name type="synonym">Merluccius cadenati</name>
    <dbReference type="NCBI Taxonomy" id="89951"/>
    <lineage>
        <taxon>Eukaryota</taxon>
        <taxon>Metazoa</taxon>
        <taxon>Chordata</taxon>
        <taxon>Craniata</taxon>
        <taxon>Vertebrata</taxon>
        <taxon>Euteleostomi</taxon>
        <taxon>Actinopterygii</taxon>
        <taxon>Neopterygii</taxon>
        <taxon>Teleostei</taxon>
        <taxon>Neoteleostei</taxon>
        <taxon>Acanthomorphata</taxon>
        <taxon>Zeiogadaria</taxon>
        <taxon>Gadariae</taxon>
        <taxon>Gadiformes</taxon>
        <taxon>Gadoidei</taxon>
        <taxon>Merlucciidae</taxon>
        <taxon>Merluccius</taxon>
    </lineage>
</organism>
<dbReference type="SMART" id="SM00353">
    <property type="entry name" value="HLH"/>
    <property type="match status" value="1"/>
</dbReference>
<dbReference type="CDD" id="cd18925">
    <property type="entry name" value="bHLHzip_TFEC"/>
    <property type="match status" value="1"/>
</dbReference>
<keyword evidence="8" id="KW-0010">Activator</keyword>
<dbReference type="InterPro" id="IPR021802">
    <property type="entry name" value="MiT/TFE_C"/>
</dbReference>
<dbReference type="Pfam" id="PF00010">
    <property type="entry name" value="HLH"/>
    <property type="match status" value="1"/>
</dbReference>
<sequence length="550" mass="60448">MRRAEDAAVPQRSRSVTLTFLGGNPRLGRVVLGCSTLNLKSTGFNPSRPVSRFEEDRVKICTCTTSSSLFKRDNNVLIDKTAACKQISSLETTPPLLEPLDSGGAPAPRGAMSHMVVKVVTLTEIQLLQVQTHLESSKFHLHQQQQQPPQSQQVKQYLTLGGSKMAASPAMSHPHTANQPMAAVPVLRSGQHMPSALSDGSNPNSPVTLLTLANHDSEFPMDEVIDDLISLESGFNDGGLDCMESNFMMQNNVSLSGSMLDLYGGEQGMKAHKGGLSPTSTNPSCTKLTVKREFTELDTRVMAKERQKKDNHNLIERRRRYNINYRIKELGTLIPKSNDPDMRWNKGTILKASVEYIKWLQKEQQHARELDGRQKKLEQANRRLLLRIQELEIQARANGLPNMSAGMATVELSSLLLKQQQQQQQQPPLYQDDMNADYLHQRTVGLGAMPLSSSSSSSTSSAIANGDQVLGGDGSVTSFSDPLSHFTDFFGATLKEEEHQRLDEILMDDALSPFGGDPLLSSRSPPGHAPGSKDGSRRSSFSSAEDDEDL</sequence>
<evidence type="ECO:0000256" key="11">
    <source>
        <dbReference type="SAM" id="Coils"/>
    </source>
</evidence>
<feature type="domain" description="BHLH" evidence="13">
    <location>
        <begin position="307"/>
        <end position="360"/>
    </location>
</feature>
<dbReference type="PROSITE" id="PS50888">
    <property type="entry name" value="BHLH"/>
    <property type="match status" value="1"/>
</dbReference>
<evidence type="ECO:0000256" key="8">
    <source>
        <dbReference type="ARBA" id="ARBA00023159"/>
    </source>
</evidence>
<evidence type="ECO:0000256" key="6">
    <source>
        <dbReference type="ARBA" id="ARBA00023015"/>
    </source>
</evidence>
<dbReference type="GO" id="GO:0000981">
    <property type="term" value="F:DNA-binding transcription factor activity, RNA polymerase II-specific"/>
    <property type="evidence" value="ECO:0007669"/>
    <property type="project" value="TreeGrafter"/>
</dbReference>
<dbReference type="GO" id="GO:0005737">
    <property type="term" value="C:cytoplasm"/>
    <property type="evidence" value="ECO:0007669"/>
    <property type="project" value="UniProtKB-SubCell"/>
</dbReference>
<evidence type="ECO:0000313" key="14">
    <source>
        <dbReference type="EMBL" id="KAK0133591.1"/>
    </source>
</evidence>
<dbReference type="InterPro" id="IPR031867">
    <property type="entry name" value="MiT/TFE_N"/>
</dbReference>
<evidence type="ECO:0000256" key="5">
    <source>
        <dbReference type="ARBA" id="ARBA00022491"/>
    </source>
</evidence>
<name>A0AA47NPM3_MERPO</name>
<dbReference type="Gene3D" id="4.10.280.10">
    <property type="entry name" value="Helix-loop-helix DNA-binding domain"/>
    <property type="match status" value="1"/>
</dbReference>
<protein>
    <recommendedName>
        <fullName evidence="4">Transcription factor EC</fullName>
    </recommendedName>
</protein>
<evidence type="ECO:0000256" key="12">
    <source>
        <dbReference type="SAM" id="MobiDB-lite"/>
    </source>
</evidence>
<dbReference type="InterPro" id="IPR011598">
    <property type="entry name" value="bHLH_dom"/>
</dbReference>
<evidence type="ECO:0000313" key="15">
    <source>
        <dbReference type="Proteomes" id="UP001174136"/>
    </source>
</evidence>
<keyword evidence="7" id="KW-0238">DNA-binding</keyword>
<evidence type="ECO:0000256" key="4">
    <source>
        <dbReference type="ARBA" id="ARBA00019430"/>
    </source>
</evidence>
<dbReference type="Pfam" id="PF11851">
    <property type="entry name" value="DUF3371"/>
    <property type="match status" value="1"/>
</dbReference>
<reference evidence="14" key="1">
    <citation type="journal article" date="2023" name="Front. Mar. Sci.">
        <title>A new Merluccius polli reference genome to investigate the effects of global change in West African waters.</title>
        <authorList>
            <person name="Mateo J.L."/>
            <person name="Blanco-Fernandez C."/>
            <person name="Garcia-Vazquez E."/>
            <person name="Machado-Schiaffino G."/>
        </authorList>
    </citation>
    <scope>NUCLEOTIDE SEQUENCE</scope>
    <source>
        <strain evidence="14">C29</strain>
        <tissue evidence="14">Fin</tissue>
    </source>
</reference>
<keyword evidence="5" id="KW-0678">Repressor</keyword>
<gene>
    <name evidence="14" type="primary">TFEC</name>
    <name evidence="14" type="ORF">N1851_030871</name>
</gene>
<dbReference type="Pfam" id="PF15951">
    <property type="entry name" value="MITF_TFEB_C_3_N"/>
    <property type="match status" value="1"/>
</dbReference>
<dbReference type="EMBL" id="JAOPHQ010005979">
    <property type="protein sequence ID" value="KAK0133591.1"/>
    <property type="molecule type" value="Genomic_DNA"/>
</dbReference>
<keyword evidence="11" id="KW-0175">Coiled coil</keyword>
<dbReference type="Proteomes" id="UP001174136">
    <property type="component" value="Unassembled WGS sequence"/>
</dbReference>
<evidence type="ECO:0000256" key="9">
    <source>
        <dbReference type="ARBA" id="ARBA00023163"/>
    </source>
</evidence>
<dbReference type="FunFam" id="4.10.280.10:FF:000003">
    <property type="entry name" value="microphthalmia-associated transcription factor isoform X1"/>
    <property type="match status" value="1"/>
</dbReference>
<evidence type="ECO:0000259" key="13">
    <source>
        <dbReference type="PROSITE" id="PS50888"/>
    </source>
</evidence>
<comment type="similarity">
    <text evidence="3">Belongs to the MiT/TFE family.</text>
</comment>
<proteinExistence type="inferred from homology"/>
<evidence type="ECO:0000256" key="3">
    <source>
        <dbReference type="ARBA" id="ARBA00008289"/>
    </source>
</evidence>
<dbReference type="InterPro" id="IPR036638">
    <property type="entry name" value="HLH_DNA-bd_sf"/>
</dbReference>
<feature type="coiled-coil region" evidence="11">
    <location>
        <begin position="360"/>
        <end position="394"/>
    </location>
</feature>
<keyword evidence="15" id="KW-1185">Reference proteome</keyword>